<name>A0A561C5K9_9BURK</name>
<evidence type="ECO:0000256" key="1">
    <source>
        <dbReference type="SAM" id="SignalP"/>
    </source>
</evidence>
<dbReference type="EMBL" id="VIVL01000004">
    <property type="protein sequence ID" value="TWD86505.1"/>
    <property type="molecule type" value="Genomic_DNA"/>
</dbReference>
<gene>
    <name evidence="2" type="ORF">FB547_104454</name>
</gene>
<dbReference type="RefSeq" id="WP_145743727.1">
    <property type="nucleotide sequence ID" value="NZ_VIVL01000004.1"/>
</dbReference>
<organism evidence="2 3">
    <name type="scientific">Variovorax beijingensis</name>
    <dbReference type="NCBI Taxonomy" id="2496117"/>
    <lineage>
        <taxon>Bacteria</taxon>
        <taxon>Pseudomonadati</taxon>
        <taxon>Pseudomonadota</taxon>
        <taxon>Betaproteobacteria</taxon>
        <taxon>Burkholderiales</taxon>
        <taxon>Comamonadaceae</taxon>
        <taxon>Variovorax</taxon>
    </lineage>
</organism>
<feature type="signal peptide" evidence="1">
    <location>
        <begin position="1"/>
        <end position="24"/>
    </location>
</feature>
<evidence type="ECO:0000313" key="3">
    <source>
        <dbReference type="Proteomes" id="UP000319722"/>
    </source>
</evidence>
<protein>
    <submittedName>
        <fullName evidence="2">Uncharacterized protein</fullName>
    </submittedName>
</protein>
<feature type="chain" id="PRO_5022225820" evidence="1">
    <location>
        <begin position="25"/>
        <end position="187"/>
    </location>
</feature>
<evidence type="ECO:0000313" key="2">
    <source>
        <dbReference type="EMBL" id="TWD86505.1"/>
    </source>
</evidence>
<dbReference type="OrthoDB" id="8851965at2"/>
<dbReference type="AlphaFoldDB" id="A0A561C5K9"/>
<proteinExistence type="predicted"/>
<keyword evidence="1" id="KW-0732">Signal</keyword>
<dbReference type="Proteomes" id="UP000319722">
    <property type="component" value="Unassembled WGS sequence"/>
</dbReference>
<comment type="caution">
    <text evidence="2">The sequence shown here is derived from an EMBL/GenBank/DDBJ whole genome shotgun (WGS) entry which is preliminary data.</text>
</comment>
<accession>A0A561C5K9</accession>
<reference evidence="2 3" key="1">
    <citation type="submission" date="2019-06" db="EMBL/GenBank/DDBJ databases">
        <title>Sorghum-associated microbial communities from plants grown in Nebraska, USA.</title>
        <authorList>
            <person name="Schachtman D."/>
        </authorList>
    </citation>
    <scope>NUCLEOTIDE SEQUENCE [LARGE SCALE GENOMIC DNA]</scope>
    <source>
        <strain evidence="2 3">T529</strain>
    </source>
</reference>
<sequence>MSKTHIRVTVAALILAAIASPAQAADRRYSLAYVEKVEITEPSGQTAWENKDVLDCDDVVLTEEDVRHALQHMRRVPWKAYNPANTDTTGCKGSALVTFQNGKVLAMGVEPTGRINTQEYDAKMKLAASPPGFYDCAPCGERKMALLKDAQYRAHERALRKLAAEGKFPPDEVERRLKWFRASREKP</sequence>